<protein>
    <submittedName>
        <fullName evidence="8">Low affinity potassium transporter</fullName>
    </submittedName>
</protein>
<keyword evidence="4 7" id="KW-1133">Transmembrane helix</keyword>
<evidence type="ECO:0000256" key="4">
    <source>
        <dbReference type="ARBA" id="ARBA00022989"/>
    </source>
</evidence>
<sequence length="288" mass="32260">MFLVLNLNVSDVTALSWGDRVMDGLFQSFATRTGGFAIFSLSDLNAGLLVLYVLMMYIAVYPVAISIRHTNIYEERAVGVYQEKEDSEFEEAPEEELKENASGMMDTQHEDEHAITASANPLLAHKNNRNPAFFLGLQLRRQLFNDVGWIFIGLFIICSIEADQILKDIDFSVFGVLFEIVSAYANVGISLGYPNVMYSLSGKMGPTSKFVMLAIMVIGRHRGLPQAVDRAVLLPSEKLHEKELEDLLLRRSSIANFGNYSASNQNTFHTVPLRRQDSMPLRRVITTG</sequence>
<feature type="transmembrane region" description="Helical" evidence="7">
    <location>
        <begin position="49"/>
        <end position="67"/>
    </location>
</feature>
<evidence type="ECO:0000313" key="9">
    <source>
        <dbReference type="Proteomes" id="UP001479436"/>
    </source>
</evidence>
<dbReference type="Proteomes" id="UP001479436">
    <property type="component" value="Unassembled WGS sequence"/>
</dbReference>
<dbReference type="PANTHER" id="PTHR31064:SF30">
    <property type="entry name" value="HIGH-AFFINITY POTASSIUM TRANSPORT PROTEIN-RELATED"/>
    <property type="match status" value="1"/>
</dbReference>
<feature type="transmembrane region" description="Helical" evidence="7">
    <location>
        <begin position="147"/>
        <end position="166"/>
    </location>
</feature>
<dbReference type="EMBL" id="JASJQH010002361">
    <property type="protein sequence ID" value="KAK9760254.1"/>
    <property type="molecule type" value="Genomic_DNA"/>
</dbReference>
<dbReference type="InterPro" id="IPR051143">
    <property type="entry name" value="TrkH_K-transport"/>
</dbReference>
<comment type="caution">
    <text evidence="8">The sequence shown here is derived from an EMBL/GenBank/DDBJ whole genome shotgun (WGS) entry which is preliminary data.</text>
</comment>
<evidence type="ECO:0000256" key="5">
    <source>
        <dbReference type="ARBA" id="ARBA00023065"/>
    </source>
</evidence>
<keyword evidence="9" id="KW-1185">Reference proteome</keyword>
<dbReference type="PANTHER" id="PTHR31064">
    <property type="entry name" value="POTASSIUM TRANSPORT PROTEIN DDB_G0292412-RELATED"/>
    <property type="match status" value="1"/>
</dbReference>
<reference evidence="8 9" key="1">
    <citation type="submission" date="2023-04" db="EMBL/GenBank/DDBJ databases">
        <title>Genome of Basidiobolus ranarum AG-B5.</title>
        <authorList>
            <person name="Stajich J.E."/>
            <person name="Carter-House D."/>
            <person name="Gryganskyi A."/>
        </authorList>
    </citation>
    <scope>NUCLEOTIDE SEQUENCE [LARGE SCALE GENOMIC DNA]</scope>
    <source>
        <strain evidence="8 9">AG-B5</strain>
    </source>
</reference>
<keyword evidence="6 7" id="KW-0472">Membrane</keyword>
<evidence type="ECO:0000256" key="6">
    <source>
        <dbReference type="ARBA" id="ARBA00023136"/>
    </source>
</evidence>
<accession>A0ABR2WFI0</accession>
<dbReference type="InterPro" id="IPR003445">
    <property type="entry name" value="Cat_transpt"/>
</dbReference>
<feature type="transmembrane region" description="Helical" evidence="7">
    <location>
        <begin position="172"/>
        <end position="193"/>
    </location>
</feature>
<evidence type="ECO:0000256" key="2">
    <source>
        <dbReference type="ARBA" id="ARBA00022448"/>
    </source>
</evidence>
<keyword evidence="2" id="KW-0813">Transport</keyword>
<organism evidence="8 9">
    <name type="scientific">Basidiobolus ranarum</name>
    <dbReference type="NCBI Taxonomy" id="34480"/>
    <lineage>
        <taxon>Eukaryota</taxon>
        <taxon>Fungi</taxon>
        <taxon>Fungi incertae sedis</taxon>
        <taxon>Zoopagomycota</taxon>
        <taxon>Entomophthoromycotina</taxon>
        <taxon>Basidiobolomycetes</taxon>
        <taxon>Basidiobolales</taxon>
        <taxon>Basidiobolaceae</taxon>
        <taxon>Basidiobolus</taxon>
    </lineage>
</organism>
<evidence type="ECO:0000256" key="7">
    <source>
        <dbReference type="SAM" id="Phobius"/>
    </source>
</evidence>
<evidence type="ECO:0000256" key="1">
    <source>
        <dbReference type="ARBA" id="ARBA00004141"/>
    </source>
</evidence>
<keyword evidence="3 7" id="KW-0812">Transmembrane</keyword>
<comment type="subcellular location">
    <subcellularLocation>
        <location evidence="1">Membrane</location>
        <topology evidence="1">Multi-pass membrane protein</topology>
    </subcellularLocation>
</comment>
<evidence type="ECO:0000313" key="8">
    <source>
        <dbReference type="EMBL" id="KAK9760254.1"/>
    </source>
</evidence>
<keyword evidence="5" id="KW-0406">Ion transport</keyword>
<proteinExistence type="predicted"/>
<name>A0ABR2WFI0_9FUNG</name>
<evidence type="ECO:0000256" key="3">
    <source>
        <dbReference type="ARBA" id="ARBA00022692"/>
    </source>
</evidence>
<gene>
    <name evidence="8" type="primary">TRK1</name>
    <name evidence="8" type="ORF">K7432_015939</name>
</gene>
<dbReference type="Pfam" id="PF02386">
    <property type="entry name" value="TrkH"/>
    <property type="match status" value="1"/>
</dbReference>